<evidence type="ECO:0000256" key="1">
    <source>
        <dbReference type="SAM" id="MobiDB-lite"/>
    </source>
</evidence>
<dbReference type="InterPro" id="IPR050728">
    <property type="entry name" value="Zinc_Metalloprotease_M4"/>
</dbReference>
<feature type="non-terminal residue" evidence="3">
    <location>
        <position position="1"/>
    </location>
</feature>
<dbReference type="Proteomes" id="UP000447545">
    <property type="component" value="Unassembled WGS sequence"/>
</dbReference>
<keyword evidence="4" id="KW-1185">Reference proteome</keyword>
<dbReference type="InterPro" id="IPR013856">
    <property type="entry name" value="Peptidase_M4_domain"/>
</dbReference>
<dbReference type="PANTHER" id="PTHR33794">
    <property type="entry name" value="BACILLOLYSIN"/>
    <property type="match status" value="1"/>
</dbReference>
<evidence type="ECO:0000313" key="3">
    <source>
        <dbReference type="EMBL" id="MTE28426.1"/>
    </source>
</evidence>
<name>A0A7K1GGJ3_9FLAO</name>
<dbReference type="EMBL" id="WJYA01000181">
    <property type="protein sequence ID" value="MTE28426.1"/>
    <property type="molecule type" value="Genomic_DNA"/>
</dbReference>
<accession>A0A7K1GGJ3</accession>
<comment type="caution">
    <text evidence="3">The sequence shown here is derived from an EMBL/GenBank/DDBJ whole genome shotgun (WGS) entry which is preliminary data.</text>
</comment>
<gene>
    <name evidence="3" type="ORF">F1003_16010</name>
</gene>
<feature type="non-terminal residue" evidence="3">
    <location>
        <position position="85"/>
    </location>
</feature>
<feature type="domain" description="Peptidase M4" evidence="2">
    <location>
        <begin position="41"/>
        <end position="83"/>
    </location>
</feature>
<dbReference type="Pfam" id="PF01447">
    <property type="entry name" value="Peptidase_M4"/>
    <property type="match status" value="1"/>
</dbReference>
<feature type="region of interest" description="Disordered" evidence="1">
    <location>
        <begin position="63"/>
        <end position="85"/>
    </location>
</feature>
<proteinExistence type="predicted"/>
<evidence type="ECO:0000259" key="2">
    <source>
        <dbReference type="Pfam" id="PF01447"/>
    </source>
</evidence>
<protein>
    <submittedName>
        <fullName evidence="3">Peptidase M4 family protein</fullName>
    </submittedName>
</protein>
<dbReference type="GO" id="GO:0004222">
    <property type="term" value="F:metalloendopeptidase activity"/>
    <property type="evidence" value="ECO:0007669"/>
    <property type="project" value="InterPro"/>
</dbReference>
<dbReference type="AlphaFoldDB" id="A0A7K1GGJ3"/>
<evidence type="ECO:0000313" key="4">
    <source>
        <dbReference type="Proteomes" id="UP000447545"/>
    </source>
</evidence>
<dbReference type="PANTHER" id="PTHR33794:SF1">
    <property type="entry name" value="BACILLOLYSIN"/>
    <property type="match status" value="1"/>
</dbReference>
<organism evidence="3 4">
    <name type="scientific">Winogradskyella ouciana</name>
    <dbReference type="NCBI Taxonomy" id="2608631"/>
    <lineage>
        <taxon>Bacteria</taxon>
        <taxon>Pseudomonadati</taxon>
        <taxon>Bacteroidota</taxon>
        <taxon>Flavobacteriia</taxon>
        <taxon>Flavobacteriales</taxon>
        <taxon>Flavobacteriaceae</taxon>
        <taxon>Winogradskyella</taxon>
    </lineage>
</organism>
<reference evidence="3 4" key="1">
    <citation type="submission" date="2019-11" db="EMBL/GenBank/DDBJ databases">
        <title>Winogradskyella ouciana sp. nov., isolated from the hadal seawater of the Mariana Trench.</title>
        <authorList>
            <person name="Liu R."/>
        </authorList>
    </citation>
    <scope>NUCLEOTIDE SEQUENCE [LARGE SCALE GENOMIC DNA]</scope>
    <source>
        <strain evidence="3 4">ZXX205</strain>
    </source>
</reference>
<sequence length="85" mass="8813">PVLAYETVVTGVQKDGTPSELHVVTDAKTGKKLFQDETIETGTGTSSYSGTVPLTTTKSGSTYNLTDGARGGHKTYDVNQGTSGT</sequence>